<keyword evidence="3" id="KW-1185">Reference proteome</keyword>
<name>A0A7J5Z1A9_DISMA</name>
<feature type="compositionally biased region" description="Acidic residues" evidence="1">
    <location>
        <begin position="50"/>
        <end position="63"/>
    </location>
</feature>
<reference evidence="2 3" key="1">
    <citation type="submission" date="2020-03" db="EMBL/GenBank/DDBJ databases">
        <title>Dissostichus mawsoni Genome sequencing and assembly.</title>
        <authorList>
            <person name="Park H."/>
        </authorList>
    </citation>
    <scope>NUCLEOTIDE SEQUENCE [LARGE SCALE GENOMIC DNA]</scope>
    <source>
        <strain evidence="2">DM0001</strain>
        <tissue evidence="2">Muscle</tissue>
    </source>
</reference>
<dbReference type="EMBL" id="JAAKFY010000006">
    <property type="protein sequence ID" value="KAF3855602.1"/>
    <property type="molecule type" value="Genomic_DNA"/>
</dbReference>
<proteinExistence type="predicted"/>
<dbReference type="Proteomes" id="UP000518266">
    <property type="component" value="Unassembled WGS sequence"/>
</dbReference>
<protein>
    <submittedName>
        <fullName evidence="2">Uncharacterized protein</fullName>
    </submittedName>
</protein>
<accession>A0A7J5Z1A9</accession>
<evidence type="ECO:0000256" key="1">
    <source>
        <dbReference type="SAM" id="MobiDB-lite"/>
    </source>
</evidence>
<feature type="compositionally biased region" description="Basic and acidic residues" evidence="1">
    <location>
        <begin position="64"/>
        <end position="74"/>
    </location>
</feature>
<feature type="region of interest" description="Disordered" evidence="1">
    <location>
        <begin position="50"/>
        <end position="98"/>
    </location>
</feature>
<evidence type="ECO:0000313" key="2">
    <source>
        <dbReference type="EMBL" id="KAF3855602.1"/>
    </source>
</evidence>
<organism evidence="2 3">
    <name type="scientific">Dissostichus mawsoni</name>
    <name type="common">Antarctic cod</name>
    <dbReference type="NCBI Taxonomy" id="36200"/>
    <lineage>
        <taxon>Eukaryota</taxon>
        <taxon>Metazoa</taxon>
        <taxon>Chordata</taxon>
        <taxon>Craniata</taxon>
        <taxon>Vertebrata</taxon>
        <taxon>Euteleostomi</taxon>
        <taxon>Actinopterygii</taxon>
        <taxon>Neopterygii</taxon>
        <taxon>Teleostei</taxon>
        <taxon>Neoteleostei</taxon>
        <taxon>Acanthomorphata</taxon>
        <taxon>Eupercaria</taxon>
        <taxon>Perciformes</taxon>
        <taxon>Notothenioidei</taxon>
        <taxon>Nototheniidae</taxon>
        <taxon>Dissostichus</taxon>
    </lineage>
</organism>
<feature type="compositionally biased region" description="Acidic residues" evidence="1">
    <location>
        <begin position="87"/>
        <end position="98"/>
    </location>
</feature>
<dbReference type="AlphaFoldDB" id="A0A7J5Z1A9"/>
<sequence>MDYTEKPDETPLLFNITFTTLKLPKLRRAMLTRPRAAFIRLRLLRVGEGDGDLDAHEDDADDADSGHVDAHRVVGDSPNGSDFGFTDNEDDDDEGDQE</sequence>
<gene>
    <name evidence="2" type="ORF">F7725_016325</name>
</gene>
<evidence type="ECO:0000313" key="3">
    <source>
        <dbReference type="Proteomes" id="UP000518266"/>
    </source>
</evidence>
<comment type="caution">
    <text evidence="2">The sequence shown here is derived from an EMBL/GenBank/DDBJ whole genome shotgun (WGS) entry which is preliminary data.</text>
</comment>